<gene>
    <name evidence="2" type="ORF">J2X11_002093</name>
</gene>
<feature type="transmembrane region" description="Helical" evidence="1">
    <location>
        <begin position="16"/>
        <end position="35"/>
    </location>
</feature>
<evidence type="ECO:0000313" key="3">
    <source>
        <dbReference type="Proteomes" id="UP001257739"/>
    </source>
</evidence>
<keyword evidence="1" id="KW-1133">Transmembrane helix</keyword>
<organism evidence="2 3">
    <name type="scientific">Aeromicrobium panaciterrae</name>
    <dbReference type="NCBI Taxonomy" id="363861"/>
    <lineage>
        <taxon>Bacteria</taxon>
        <taxon>Bacillati</taxon>
        <taxon>Actinomycetota</taxon>
        <taxon>Actinomycetes</taxon>
        <taxon>Propionibacteriales</taxon>
        <taxon>Nocardioidaceae</taxon>
        <taxon>Aeromicrobium</taxon>
    </lineage>
</organism>
<dbReference type="EMBL" id="JAVDWH010000001">
    <property type="protein sequence ID" value="MDR7087254.1"/>
    <property type="molecule type" value="Genomic_DNA"/>
</dbReference>
<evidence type="ECO:0000313" key="2">
    <source>
        <dbReference type="EMBL" id="MDR7087254.1"/>
    </source>
</evidence>
<sequence>MARKRRRTGKLNLERSGPWIAIVGLLMVLWCSISTGLYAPIWGIVLAMSFLIPQVWLVAKWAKPKPKLTMVVPVVGLVAWACLSLIGAQWWGWSP</sequence>
<keyword evidence="1" id="KW-0472">Membrane</keyword>
<feature type="transmembrane region" description="Helical" evidence="1">
    <location>
        <begin position="41"/>
        <end position="59"/>
    </location>
</feature>
<feature type="transmembrane region" description="Helical" evidence="1">
    <location>
        <begin position="71"/>
        <end position="93"/>
    </location>
</feature>
<keyword evidence="3" id="KW-1185">Reference proteome</keyword>
<proteinExistence type="predicted"/>
<evidence type="ECO:0000256" key="1">
    <source>
        <dbReference type="SAM" id="Phobius"/>
    </source>
</evidence>
<keyword evidence="1" id="KW-0812">Transmembrane</keyword>
<dbReference type="RefSeq" id="WP_309970547.1">
    <property type="nucleotide sequence ID" value="NZ_JAVDWH010000001.1"/>
</dbReference>
<protein>
    <submittedName>
        <fullName evidence="2">Uncharacterized protein</fullName>
    </submittedName>
</protein>
<reference evidence="2 3" key="1">
    <citation type="submission" date="2023-07" db="EMBL/GenBank/DDBJ databases">
        <title>Sorghum-associated microbial communities from plants grown in Nebraska, USA.</title>
        <authorList>
            <person name="Schachtman D."/>
        </authorList>
    </citation>
    <scope>NUCLEOTIDE SEQUENCE [LARGE SCALE GENOMIC DNA]</scope>
    <source>
        <strain evidence="2 3">BE248</strain>
    </source>
</reference>
<comment type="caution">
    <text evidence="2">The sequence shown here is derived from an EMBL/GenBank/DDBJ whole genome shotgun (WGS) entry which is preliminary data.</text>
</comment>
<dbReference type="Proteomes" id="UP001257739">
    <property type="component" value="Unassembled WGS sequence"/>
</dbReference>
<name>A0ABU1UPZ0_9ACTN</name>
<accession>A0ABU1UPZ0</accession>